<dbReference type="HOGENOM" id="CLU_1971185_0_0_1"/>
<accession>A0A0C3HE54</accession>
<dbReference type="AlphaFoldDB" id="A0A0C3HE54"/>
<organism evidence="1 2">
    <name type="scientific">Oidiodendron maius (strain Zn)</name>
    <dbReference type="NCBI Taxonomy" id="913774"/>
    <lineage>
        <taxon>Eukaryota</taxon>
        <taxon>Fungi</taxon>
        <taxon>Dikarya</taxon>
        <taxon>Ascomycota</taxon>
        <taxon>Pezizomycotina</taxon>
        <taxon>Leotiomycetes</taxon>
        <taxon>Leotiomycetes incertae sedis</taxon>
        <taxon>Myxotrichaceae</taxon>
        <taxon>Oidiodendron</taxon>
    </lineage>
</organism>
<proteinExistence type="predicted"/>
<name>A0A0C3HE54_OIDMZ</name>
<evidence type="ECO:0000313" key="2">
    <source>
        <dbReference type="Proteomes" id="UP000054321"/>
    </source>
</evidence>
<dbReference type="Proteomes" id="UP000054321">
    <property type="component" value="Unassembled WGS sequence"/>
</dbReference>
<protein>
    <submittedName>
        <fullName evidence="1">Uncharacterized protein</fullName>
    </submittedName>
</protein>
<dbReference type="EMBL" id="KN832871">
    <property type="protein sequence ID" value="KIN06501.1"/>
    <property type="molecule type" value="Genomic_DNA"/>
</dbReference>
<sequence length="127" mass="13459">MSKLGTALQPRLSYTNRNVGCSAILSLWPAVEPPLQWSAVALVERERYNITCILRGGTEQASLLLQLLLNICVHGAQHNFAIRWGAPRTSGSGGWVTALAAIPALASSSPLSTMFKTGTDGEDSGGH</sequence>
<reference evidence="2" key="2">
    <citation type="submission" date="2015-01" db="EMBL/GenBank/DDBJ databases">
        <title>Evolutionary Origins and Diversification of the Mycorrhizal Mutualists.</title>
        <authorList>
            <consortium name="DOE Joint Genome Institute"/>
            <consortium name="Mycorrhizal Genomics Consortium"/>
            <person name="Kohler A."/>
            <person name="Kuo A."/>
            <person name="Nagy L.G."/>
            <person name="Floudas D."/>
            <person name="Copeland A."/>
            <person name="Barry K.W."/>
            <person name="Cichocki N."/>
            <person name="Veneault-Fourrey C."/>
            <person name="LaButti K."/>
            <person name="Lindquist E.A."/>
            <person name="Lipzen A."/>
            <person name="Lundell T."/>
            <person name="Morin E."/>
            <person name="Murat C."/>
            <person name="Riley R."/>
            <person name="Ohm R."/>
            <person name="Sun H."/>
            <person name="Tunlid A."/>
            <person name="Henrissat B."/>
            <person name="Grigoriev I.V."/>
            <person name="Hibbett D.S."/>
            <person name="Martin F."/>
        </authorList>
    </citation>
    <scope>NUCLEOTIDE SEQUENCE [LARGE SCALE GENOMIC DNA]</scope>
    <source>
        <strain evidence="2">Zn</strain>
    </source>
</reference>
<evidence type="ECO:0000313" key="1">
    <source>
        <dbReference type="EMBL" id="KIN06501.1"/>
    </source>
</evidence>
<gene>
    <name evidence="1" type="ORF">OIDMADRAFT_49985</name>
</gene>
<keyword evidence="2" id="KW-1185">Reference proteome</keyword>
<reference evidence="1 2" key="1">
    <citation type="submission" date="2014-04" db="EMBL/GenBank/DDBJ databases">
        <authorList>
            <consortium name="DOE Joint Genome Institute"/>
            <person name="Kuo A."/>
            <person name="Martino E."/>
            <person name="Perotto S."/>
            <person name="Kohler A."/>
            <person name="Nagy L.G."/>
            <person name="Floudas D."/>
            <person name="Copeland A."/>
            <person name="Barry K.W."/>
            <person name="Cichocki N."/>
            <person name="Veneault-Fourrey C."/>
            <person name="LaButti K."/>
            <person name="Lindquist E.A."/>
            <person name="Lipzen A."/>
            <person name="Lundell T."/>
            <person name="Morin E."/>
            <person name="Murat C."/>
            <person name="Sun H."/>
            <person name="Tunlid A."/>
            <person name="Henrissat B."/>
            <person name="Grigoriev I.V."/>
            <person name="Hibbett D.S."/>
            <person name="Martin F."/>
            <person name="Nordberg H.P."/>
            <person name="Cantor M.N."/>
            <person name="Hua S.X."/>
        </authorList>
    </citation>
    <scope>NUCLEOTIDE SEQUENCE [LARGE SCALE GENOMIC DNA]</scope>
    <source>
        <strain evidence="1 2">Zn</strain>
    </source>
</reference>
<dbReference type="InParanoid" id="A0A0C3HE54"/>